<comment type="caution">
    <text evidence="1">The sequence shown here is derived from an EMBL/GenBank/DDBJ whole genome shotgun (WGS) entry which is preliminary data.</text>
</comment>
<proteinExistence type="predicted"/>
<sequence length="154" mass="17226">MADTNNSDIDLKLLRINTKEIFFNLERFNASKGKMVVKISSSVSIDTTTQIAGMNHICKLIARFVMKNPDTKKDTDEDTFFSTIIGATYAINIKGKFDGQAFQNLVDTNKEVRKKMTGPTSSWLVNSFSDLTQKATGTPVIIKKTTIENNMFKS</sequence>
<organism evidence="1 2">
    <name type="scientific">Secundilactobacillus pentosiphilus</name>
    <dbReference type="NCBI Taxonomy" id="1714682"/>
    <lineage>
        <taxon>Bacteria</taxon>
        <taxon>Bacillati</taxon>
        <taxon>Bacillota</taxon>
        <taxon>Bacilli</taxon>
        <taxon>Lactobacillales</taxon>
        <taxon>Lactobacillaceae</taxon>
        <taxon>Secundilactobacillus</taxon>
    </lineage>
</organism>
<dbReference type="AlphaFoldDB" id="A0A1Z5IQ01"/>
<dbReference type="RefSeq" id="WP_089088789.1">
    <property type="nucleotide sequence ID" value="NZ_BCMH01000009.1"/>
</dbReference>
<accession>A0A1Z5IQ01</accession>
<gene>
    <name evidence="1" type="ORF">IWT140_01451</name>
</gene>
<reference evidence="1 2" key="1">
    <citation type="submission" date="2015-11" db="EMBL/GenBank/DDBJ databases">
        <title>Draft genome sequences of new species of the genus Lactobacillus isolated from orchardgrass silage.</title>
        <authorList>
            <person name="Tohno M."/>
            <person name="Tanizawa Y."/>
            <person name="Arita M."/>
        </authorList>
    </citation>
    <scope>NUCLEOTIDE SEQUENCE [LARGE SCALE GENOMIC DNA]</scope>
    <source>
        <strain evidence="1 2">IWT140</strain>
    </source>
</reference>
<evidence type="ECO:0000313" key="1">
    <source>
        <dbReference type="EMBL" id="GAX03825.1"/>
    </source>
</evidence>
<dbReference type="EMBL" id="BCMH01000009">
    <property type="protein sequence ID" value="GAX03825.1"/>
    <property type="molecule type" value="Genomic_DNA"/>
</dbReference>
<protein>
    <submittedName>
        <fullName evidence="1">Uncharacterized protein</fullName>
    </submittedName>
</protein>
<name>A0A1Z5IQ01_9LACO</name>
<dbReference type="Proteomes" id="UP000198430">
    <property type="component" value="Unassembled WGS sequence"/>
</dbReference>
<keyword evidence="2" id="KW-1185">Reference proteome</keyword>
<evidence type="ECO:0000313" key="2">
    <source>
        <dbReference type="Proteomes" id="UP000198430"/>
    </source>
</evidence>